<accession>A0A0A1ZKH6</accession>
<sequence length="235" mass="26143">MRTILISGASRGIGLNIAHKELKEGNRISVGIRDLESLKGSVIDPNKWPKGKIIINYYDALKKITAQNWIKNTLHEFGGFDTVINCSGVLSKVPFLYKDGDEEDILNTLNINFLAIWNLCRLSWDHLCNSGRGRIIVLVSMSGKRSKGDLAAYSSSKFALMGLCQTMKNKGWDKNIRVSAICPSWVNTKMAQNISSLDKSSMTQPEDIAEICSTILKLPTQSVPFEIALNCNYEI</sequence>
<dbReference type="PANTHER" id="PTHR43976:SF20">
    <property type="entry name" value="AGROPINE SYNTHESIS REDUCTASE"/>
    <property type="match status" value="1"/>
</dbReference>
<name>A0A0A1ZKH6_PROMR</name>
<evidence type="ECO:0000313" key="2">
    <source>
        <dbReference type="Proteomes" id="UP000030598"/>
    </source>
</evidence>
<dbReference type="PANTHER" id="PTHR43976">
    <property type="entry name" value="SHORT CHAIN DEHYDROGENASE"/>
    <property type="match status" value="1"/>
</dbReference>
<dbReference type="Pfam" id="PF00106">
    <property type="entry name" value="adh_short"/>
    <property type="match status" value="1"/>
</dbReference>
<dbReference type="Proteomes" id="UP000030598">
    <property type="component" value="Unassembled WGS sequence"/>
</dbReference>
<dbReference type="AlphaFoldDB" id="A0A0A1ZKH6"/>
<dbReference type="InterPro" id="IPR051911">
    <property type="entry name" value="SDR_oxidoreductase"/>
</dbReference>
<reference evidence="2" key="1">
    <citation type="journal article" date="2014" name="Sci. Data">
        <title>Genomes of diverse isolates of the marine cyanobacterium Prochlorococcus.</title>
        <authorList>
            <person name="Biller S."/>
            <person name="Berube P."/>
            <person name="Thompson J."/>
            <person name="Kelly L."/>
            <person name="Roggensack S."/>
            <person name="Awad L."/>
            <person name="Roache-Johnson K."/>
            <person name="Ding H."/>
            <person name="Giovannoni S.J."/>
            <person name="Moore L.R."/>
            <person name="Chisholm S.W."/>
        </authorList>
    </citation>
    <scope>NUCLEOTIDE SEQUENCE [LARGE SCALE GENOMIC DNA]</scope>
    <source>
        <strain evidence="2">GP2</strain>
    </source>
</reference>
<proteinExistence type="predicted"/>
<dbReference type="RefSeq" id="WP_032523759.1">
    <property type="nucleotide sequence ID" value="NZ_CP138934.1"/>
</dbReference>
<dbReference type="SUPFAM" id="SSF51735">
    <property type="entry name" value="NAD(P)-binding Rossmann-fold domains"/>
    <property type="match status" value="1"/>
</dbReference>
<dbReference type="InterPro" id="IPR002347">
    <property type="entry name" value="SDR_fam"/>
</dbReference>
<dbReference type="EMBL" id="JNAH01000002">
    <property type="protein sequence ID" value="KGF89016.1"/>
    <property type="molecule type" value="Genomic_DNA"/>
</dbReference>
<dbReference type="InterPro" id="IPR036291">
    <property type="entry name" value="NAD(P)-bd_dom_sf"/>
</dbReference>
<evidence type="ECO:0000313" key="1">
    <source>
        <dbReference type="EMBL" id="KGF89016.1"/>
    </source>
</evidence>
<dbReference type="STRING" id="59925.EU91_0129"/>
<dbReference type="Gene3D" id="3.40.50.720">
    <property type="entry name" value="NAD(P)-binding Rossmann-like Domain"/>
    <property type="match status" value="1"/>
</dbReference>
<dbReference type="eggNOG" id="COG1028">
    <property type="taxonomic scope" value="Bacteria"/>
</dbReference>
<gene>
    <name evidence="1" type="ORF">EU91_0129</name>
</gene>
<organism evidence="1 2">
    <name type="scientific">Prochlorococcus marinus str. GP2</name>
    <dbReference type="NCBI Taxonomy" id="59925"/>
    <lineage>
        <taxon>Bacteria</taxon>
        <taxon>Bacillati</taxon>
        <taxon>Cyanobacteriota</taxon>
        <taxon>Cyanophyceae</taxon>
        <taxon>Synechococcales</taxon>
        <taxon>Prochlorococcaceae</taxon>
        <taxon>Prochlorococcus</taxon>
    </lineage>
</organism>
<dbReference type="OrthoDB" id="9785520at2"/>
<dbReference type="PRINTS" id="PR00081">
    <property type="entry name" value="GDHRDH"/>
</dbReference>
<comment type="caution">
    <text evidence="1">The sequence shown here is derived from an EMBL/GenBank/DDBJ whole genome shotgun (WGS) entry which is preliminary data.</text>
</comment>
<protein>
    <submittedName>
        <fullName evidence="1">Short-chain dehydrogenase/reductase (SDR): Glucose</fullName>
    </submittedName>
</protein>